<sequence>MSTTGKVIKCKAAVAWGPSQPLSIEEVEVAPPREKEVRLQILATGVCHTDAYRLSGIDPEGSDWPVILGHEGGGIVESVGEGVTSVQPGDHVIPLYTPECRKCKFCTSGKTNLCSSVRSTQVRGLMPDEETRFTCKGKKVYHFMGCSTFSQYTVVLEISVARINPVAPLDKVCLLGCGITTGYGAAVRTADVQPGSSVAVFGCGGVGLSVILGAKARNASQIIAVDKNPQKFEYAKKLGATSCINPDDYDIPIQQVLIEMTDGGLDYTFDATGNTKAMRAALESCIRGWGQSVIIGVAGAGEEISTRPFQLVTGRTWKGTAFGGIKGRSELPGLVEDYLNKKLEIDMFVTHKFNLEEINKAFEIMHDGDGIRSIIYFD</sequence>
<keyword evidence="4 12" id="KW-0862">Zinc</keyword>
<dbReference type="SMART" id="SM00829">
    <property type="entry name" value="PKS_ER"/>
    <property type="match status" value="1"/>
</dbReference>
<feature type="domain" description="Enoyl reductase (ER)" evidence="13">
    <location>
        <begin position="17"/>
        <end position="375"/>
    </location>
</feature>
<dbReference type="Gene3D" id="3.40.50.720">
    <property type="entry name" value="NAD(P)-binding Rossmann-like Domain"/>
    <property type="match status" value="1"/>
</dbReference>
<dbReference type="GO" id="GO:0046294">
    <property type="term" value="P:formaldehyde catabolic process"/>
    <property type="evidence" value="ECO:0007669"/>
    <property type="project" value="InterPro"/>
</dbReference>
<dbReference type="InterPro" id="IPR011032">
    <property type="entry name" value="GroES-like_sf"/>
</dbReference>
<dbReference type="Proteomes" id="UP000266861">
    <property type="component" value="Unassembled WGS sequence"/>
</dbReference>
<keyword evidence="15" id="KW-1185">Reference proteome</keyword>
<comment type="caution">
    <text evidence="14">The sequence shown here is derived from an EMBL/GenBank/DDBJ whole genome shotgun (WGS) entry which is preliminary data.</text>
</comment>
<dbReference type="NCBIfam" id="TIGR02818">
    <property type="entry name" value="adh_III_F_hyde"/>
    <property type="match status" value="1"/>
</dbReference>
<dbReference type="GO" id="GO:0106321">
    <property type="term" value="F:S-(hydroxymethyl)glutathione dehydrogenase (NADP+) activity"/>
    <property type="evidence" value="ECO:0007669"/>
    <property type="project" value="RHEA"/>
</dbReference>
<dbReference type="PANTHER" id="PTHR43880:SF12">
    <property type="entry name" value="ALCOHOL DEHYDROGENASE CLASS-3"/>
    <property type="match status" value="1"/>
</dbReference>
<keyword evidence="5 12" id="KW-0560">Oxidoreductase</keyword>
<dbReference type="InterPro" id="IPR013149">
    <property type="entry name" value="ADH-like_C"/>
</dbReference>
<dbReference type="Gene3D" id="3.90.180.10">
    <property type="entry name" value="Medium-chain alcohol dehydrogenases, catalytic domain"/>
    <property type="match status" value="1"/>
</dbReference>
<dbReference type="GO" id="GO:0106322">
    <property type="term" value="F:S-(hydroxymethyl)glutathione dehydrogenase (NAD+) activity"/>
    <property type="evidence" value="ECO:0007669"/>
    <property type="project" value="RHEA"/>
</dbReference>
<evidence type="ECO:0000256" key="5">
    <source>
        <dbReference type="ARBA" id="ARBA00023002"/>
    </source>
</evidence>
<comment type="similarity">
    <text evidence="2 12">Belongs to the zinc-containing alcohol dehydrogenase family. Class-III subfamily.</text>
</comment>
<evidence type="ECO:0000256" key="3">
    <source>
        <dbReference type="ARBA" id="ARBA00022723"/>
    </source>
</evidence>
<evidence type="ECO:0000256" key="9">
    <source>
        <dbReference type="ARBA" id="ARBA00048110"/>
    </source>
</evidence>
<evidence type="ECO:0000256" key="11">
    <source>
        <dbReference type="ARBA" id="ARBA00049243"/>
    </source>
</evidence>
<dbReference type="CDD" id="cd08300">
    <property type="entry name" value="alcohol_DH_class_III"/>
    <property type="match status" value="1"/>
</dbReference>
<reference evidence="14 15" key="1">
    <citation type="submission" date="2018-08" db="EMBL/GenBank/DDBJ databases">
        <title>Genome and evolution of the arbuscular mycorrhizal fungus Diversispora epigaea (formerly Glomus versiforme) and its bacterial endosymbionts.</title>
        <authorList>
            <person name="Sun X."/>
            <person name="Fei Z."/>
            <person name="Harrison M."/>
        </authorList>
    </citation>
    <scope>NUCLEOTIDE SEQUENCE [LARGE SCALE GENOMIC DNA]</scope>
    <source>
        <strain evidence="14 15">IT104</strain>
    </source>
</reference>
<evidence type="ECO:0000256" key="7">
    <source>
        <dbReference type="ARBA" id="ARBA00047793"/>
    </source>
</evidence>
<keyword evidence="3 12" id="KW-0479">Metal-binding</keyword>
<dbReference type="SUPFAM" id="SSF51735">
    <property type="entry name" value="NAD(P)-binding Rossmann-fold domains"/>
    <property type="match status" value="1"/>
</dbReference>
<comment type="catalytic activity">
    <reaction evidence="7">
        <text>S-(hydroxymethyl)glutathione + NADP(+) = S-formylglutathione + NADPH + H(+)</text>
        <dbReference type="Rhea" id="RHEA:19981"/>
        <dbReference type="ChEBI" id="CHEBI:15378"/>
        <dbReference type="ChEBI" id="CHEBI:57688"/>
        <dbReference type="ChEBI" id="CHEBI:57783"/>
        <dbReference type="ChEBI" id="CHEBI:58349"/>
        <dbReference type="ChEBI" id="CHEBI:58758"/>
        <dbReference type="EC" id="1.1.1.284"/>
    </reaction>
</comment>
<dbReference type="GO" id="GO:0004022">
    <property type="term" value="F:alcohol dehydrogenase (NAD+) activity"/>
    <property type="evidence" value="ECO:0007669"/>
    <property type="project" value="UniProtKB-EC"/>
</dbReference>
<dbReference type="PANTHER" id="PTHR43880">
    <property type="entry name" value="ALCOHOL DEHYDROGENASE"/>
    <property type="match status" value="1"/>
</dbReference>
<evidence type="ECO:0000256" key="1">
    <source>
        <dbReference type="ARBA" id="ARBA00001947"/>
    </source>
</evidence>
<evidence type="ECO:0000313" key="14">
    <source>
        <dbReference type="EMBL" id="RHZ45514.1"/>
    </source>
</evidence>
<dbReference type="AlphaFoldDB" id="A0A397G6P9"/>
<comment type="cofactor">
    <cofactor evidence="1 12">
        <name>Zn(2+)</name>
        <dbReference type="ChEBI" id="CHEBI:29105"/>
    </cofactor>
</comment>
<accession>A0A397G6P9</accession>
<dbReference type="InterPro" id="IPR020843">
    <property type="entry name" value="ER"/>
</dbReference>
<evidence type="ECO:0000256" key="8">
    <source>
        <dbReference type="ARBA" id="ARBA00047901"/>
    </source>
</evidence>
<dbReference type="GO" id="GO:0008270">
    <property type="term" value="F:zinc ion binding"/>
    <property type="evidence" value="ECO:0007669"/>
    <property type="project" value="InterPro"/>
</dbReference>
<comment type="catalytic activity">
    <reaction evidence="10">
        <text>a secondary alcohol + NAD(+) = a ketone + NADH + H(+)</text>
        <dbReference type="Rhea" id="RHEA:10740"/>
        <dbReference type="ChEBI" id="CHEBI:15378"/>
        <dbReference type="ChEBI" id="CHEBI:17087"/>
        <dbReference type="ChEBI" id="CHEBI:35681"/>
        <dbReference type="ChEBI" id="CHEBI:57540"/>
        <dbReference type="ChEBI" id="CHEBI:57945"/>
        <dbReference type="EC" id="1.1.1.1"/>
    </reaction>
</comment>
<organism evidence="14 15">
    <name type="scientific">Diversispora epigaea</name>
    <dbReference type="NCBI Taxonomy" id="1348612"/>
    <lineage>
        <taxon>Eukaryota</taxon>
        <taxon>Fungi</taxon>
        <taxon>Fungi incertae sedis</taxon>
        <taxon>Mucoromycota</taxon>
        <taxon>Glomeromycotina</taxon>
        <taxon>Glomeromycetes</taxon>
        <taxon>Diversisporales</taxon>
        <taxon>Diversisporaceae</taxon>
        <taxon>Diversispora</taxon>
    </lineage>
</organism>
<comment type="catalytic activity">
    <reaction evidence="11">
        <text>a primary alcohol + NAD(+) = an aldehyde + NADH + H(+)</text>
        <dbReference type="Rhea" id="RHEA:10736"/>
        <dbReference type="ChEBI" id="CHEBI:15378"/>
        <dbReference type="ChEBI" id="CHEBI:15734"/>
        <dbReference type="ChEBI" id="CHEBI:17478"/>
        <dbReference type="ChEBI" id="CHEBI:57540"/>
        <dbReference type="ChEBI" id="CHEBI:57945"/>
        <dbReference type="EC" id="1.1.1.1"/>
    </reaction>
</comment>
<dbReference type="SUPFAM" id="SSF50129">
    <property type="entry name" value="GroES-like"/>
    <property type="match status" value="2"/>
</dbReference>
<dbReference type="InterPro" id="IPR036291">
    <property type="entry name" value="NAD(P)-bd_dom_sf"/>
</dbReference>
<dbReference type="PROSITE" id="PS00059">
    <property type="entry name" value="ADH_ZINC"/>
    <property type="match status" value="1"/>
</dbReference>
<protein>
    <recommendedName>
        <fullName evidence="12">S-(hydroxymethyl)glutathione dehydrogenase</fullName>
        <ecNumber evidence="12">1.1.1.284</ecNumber>
    </recommendedName>
</protein>
<dbReference type="InterPro" id="IPR013154">
    <property type="entry name" value="ADH-like_N"/>
</dbReference>
<dbReference type="Pfam" id="PF00107">
    <property type="entry name" value="ADH_zinc_N"/>
    <property type="match status" value="1"/>
</dbReference>
<evidence type="ECO:0000259" key="13">
    <source>
        <dbReference type="SMART" id="SM00829"/>
    </source>
</evidence>
<evidence type="ECO:0000313" key="15">
    <source>
        <dbReference type="Proteomes" id="UP000266861"/>
    </source>
</evidence>
<dbReference type="InterPro" id="IPR014183">
    <property type="entry name" value="ADH_3"/>
</dbReference>
<proteinExistence type="inferred from homology"/>
<comment type="catalytic activity">
    <reaction evidence="9 12">
        <text>S-(hydroxymethyl)glutathione + NAD(+) = S-formylglutathione + NADH + H(+)</text>
        <dbReference type="Rhea" id="RHEA:19985"/>
        <dbReference type="ChEBI" id="CHEBI:15378"/>
        <dbReference type="ChEBI" id="CHEBI:57540"/>
        <dbReference type="ChEBI" id="CHEBI:57688"/>
        <dbReference type="ChEBI" id="CHEBI:57945"/>
        <dbReference type="ChEBI" id="CHEBI:58758"/>
        <dbReference type="EC" id="1.1.1.284"/>
    </reaction>
</comment>
<dbReference type="EC" id="1.1.1.284" evidence="12"/>
<evidence type="ECO:0000256" key="6">
    <source>
        <dbReference type="ARBA" id="ARBA00023027"/>
    </source>
</evidence>
<dbReference type="Pfam" id="PF08240">
    <property type="entry name" value="ADH_N"/>
    <property type="match status" value="1"/>
</dbReference>
<evidence type="ECO:0000256" key="12">
    <source>
        <dbReference type="RuleBase" id="RU362016"/>
    </source>
</evidence>
<dbReference type="OrthoDB" id="417550at2759"/>
<evidence type="ECO:0000256" key="4">
    <source>
        <dbReference type="ARBA" id="ARBA00022833"/>
    </source>
</evidence>
<evidence type="ECO:0000256" key="10">
    <source>
        <dbReference type="ARBA" id="ARBA00049164"/>
    </source>
</evidence>
<dbReference type="STRING" id="1348612.A0A397G6P9"/>
<comment type="catalytic activity">
    <reaction evidence="8">
        <text>S-nitrosoglutathione + NADH + H(+) = S-(hydroxysulfenamide)glutathione + NAD(+)</text>
        <dbReference type="Rhea" id="RHEA:78371"/>
        <dbReference type="ChEBI" id="CHEBI:15378"/>
        <dbReference type="ChEBI" id="CHEBI:57540"/>
        <dbReference type="ChEBI" id="CHEBI:57945"/>
        <dbReference type="ChEBI" id="CHEBI:145544"/>
        <dbReference type="ChEBI" id="CHEBI:229723"/>
    </reaction>
</comment>
<keyword evidence="6 12" id="KW-0520">NAD</keyword>
<dbReference type="GO" id="GO:0005829">
    <property type="term" value="C:cytosol"/>
    <property type="evidence" value="ECO:0007669"/>
    <property type="project" value="TreeGrafter"/>
</dbReference>
<dbReference type="FunFam" id="3.40.50.720:FF:000003">
    <property type="entry name" value="S-(hydroxymethyl)glutathione dehydrogenase"/>
    <property type="match status" value="1"/>
</dbReference>
<dbReference type="InterPro" id="IPR002328">
    <property type="entry name" value="ADH_Zn_CS"/>
</dbReference>
<gene>
    <name evidence="14" type="ORF">Glove_673g47</name>
</gene>
<dbReference type="EMBL" id="PQFF01000547">
    <property type="protein sequence ID" value="RHZ45514.1"/>
    <property type="molecule type" value="Genomic_DNA"/>
</dbReference>
<dbReference type="GO" id="GO:0080007">
    <property type="term" value="F:S-nitrosoglutathione reductase (NADH) activity"/>
    <property type="evidence" value="ECO:0007669"/>
    <property type="project" value="RHEA"/>
</dbReference>
<name>A0A397G6P9_9GLOM</name>
<dbReference type="FunFam" id="3.90.180.10:FF:000001">
    <property type="entry name" value="S-(hydroxymethyl)glutathione dehydrogenase"/>
    <property type="match status" value="1"/>
</dbReference>
<evidence type="ECO:0000256" key="2">
    <source>
        <dbReference type="ARBA" id="ARBA00010902"/>
    </source>
</evidence>